<name>A0A3N6LM76_9EURY</name>
<keyword evidence="1" id="KW-0812">Transmembrane</keyword>
<accession>A0A3N6LM76</accession>
<evidence type="ECO:0000313" key="2">
    <source>
        <dbReference type="EMBL" id="RQG86191.1"/>
    </source>
</evidence>
<organism evidence="2 3">
    <name type="scientific">Natrarchaeobius halalkaliphilus</name>
    <dbReference type="NCBI Taxonomy" id="1679091"/>
    <lineage>
        <taxon>Archaea</taxon>
        <taxon>Methanobacteriati</taxon>
        <taxon>Methanobacteriota</taxon>
        <taxon>Stenosarchaea group</taxon>
        <taxon>Halobacteria</taxon>
        <taxon>Halobacteriales</taxon>
        <taxon>Natrialbaceae</taxon>
        <taxon>Natrarchaeobius</taxon>
    </lineage>
</organism>
<dbReference type="OrthoDB" id="382828at2157"/>
<dbReference type="Proteomes" id="UP000273828">
    <property type="component" value="Unassembled WGS sequence"/>
</dbReference>
<keyword evidence="1" id="KW-1133">Transmembrane helix</keyword>
<protein>
    <submittedName>
        <fullName evidence="2">Uncharacterized protein</fullName>
    </submittedName>
</protein>
<feature type="transmembrane region" description="Helical" evidence="1">
    <location>
        <begin position="39"/>
        <end position="62"/>
    </location>
</feature>
<dbReference type="EMBL" id="REFY01000008">
    <property type="protein sequence ID" value="RQG86191.1"/>
    <property type="molecule type" value="Genomic_DNA"/>
</dbReference>
<evidence type="ECO:0000313" key="3">
    <source>
        <dbReference type="Proteomes" id="UP000273828"/>
    </source>
</evidence>
<comment type="caution">
    <text evidence="2">The sequence shown here is derived from an EMBL/GenBank/DDBJ whole genome shotgun (WGS) entry which is preliminary data.</text>
</comment>
<gene>
    <name evidence="2" type="ORF">EA462_17125</name>
</gene>
<feature type="transmembrane region" description="Helical" evidence="1">
    <location>
        <begin position="6"/>
        <end position="27"/>
    </location>
</feature>
<dbReference type="RefSeq" id="WP_124179755.1">
    <property type="nucleotide sequence ID" value="NZ_REFY01000008.1"/>
</dbReference>
<proteinExistence type="predicted"/>
<dbReference type="AlphaFoldDB" id="A0A3N6LM76"/>
<keyword evidence="3" id="KW-1185">Reference proteome</keyword>
<keyword evidence="1" id="KW-0472">Membrane</keyword>
<evidence type="ECO:0000256" key="1">
    <source>
        <dbReference type="SAM" id="Phobius"/>
    </source>
</evidence>
<reference evidence="2 3" key="1">
    <citation type="submission" date="2018-10" db="EMBL/GenBank/DDBJ databases">
        <title>Natrarchaeobius chitinivorans gen. nov., sp. nov., and Natrarchaeobius haloalkaliphilus sp. nov., alkaliphilic, chitin-utilizing haloarchaea from hypersaline alkaline lakes.</title>
        <authorList>
            <person name="Sorokin D.Y."/>
            <person name="Elcheninov A.G."/>
            <person name="Kostrikina N.A."/>
            <person name="Bale N.J."/>
            <person name="Sinninghe Damste J.S."/>
            <person name="Khijniak T.V."/>
            <person name="Kublanov I.V."/>
            <person name="Toshchakov S.V."/>
        </authorList>
    </citation>
    <scope>NUCLEOTIDE SEQUENCE [LARGE SCALE GENOMIC DNA]</scope>
    <source>
        <strain evidence="2 3">AArcht-Sl</strain>
    </source>
</reference>
<sequence length="66" mass="6666">MSSSPVGQFLGTFLVVGGVAIVVASMVSPPDPFTVARYVFVAVVVAAIVSAVLASTNVVTALTDRL</sequence>